<proteinExistence type="predicted"/>
<dbReference type="PANTHER" id="PTHR47204">
    <property type="entry name" value="OS02G0168900 PROTEIN"/>
    <property type="match status" value="1"/>
</dbReference>
<evidence type="ECO:0000313" key="2">
    <source>
        <dbReference type="EMBL" id="PWN97494.1"/>
    </source>
</evidence>
<evidence type="ECO:0000313" key="3">
    <source>
        <dbReference type="Proteomes" id="UP000245946"/>
    </source>
</evidence>
<dbReference type="Pfam" id="PF08615">
    <property type="entry name" value="RNase_H2_suC"/>
    <property type="match status" value="1"/>
</dbReference>
<dbReference type="EMBL" id="KZ819295">
    <property type="protein sequence ID" value="PWN97494.1"/>
    <property type="molecule type" value="Genomic_DNA"/>
</dbReference>
<dbReference type="Gene3D" id="2.40.128.680">
    <property type="match status" value="1"/>
</dbReference>
<dbReference type="STRING" id="58919.A0A316Z8Y9"/>
<dbReference type="InterPro" id="IPR013924">
    <property type="entry name" value="RNase_H2_suC"/>
</dbReference>
<feature type="region of interest" description="Disordered" evidence="1">
    <location>
        <begin position="233"/>
        <end position="255"/>
    </location>
</feature>
<dbReference type="Proteomes" id="UP000245946">
    <property type="component" value="Unassembled WGS sequence"/>
</dbReference>
<name>A0A316Z8Y9_9BASI</name>
<sequence>MALLPPPLSLRLPAAQPPRMHAHLLPLRIEYDGPAPVSRYFLVQPHAEGVGAGEGAADAAAAPAFQSAEAAAAAAPRSSSSSSSPQTYAAAFRGRALHGSALALAPRQLQLHLCAVPSSSSSSSSAPASSCSSAAAVVASAALKRSRLAAAPAPAAAADDEEQGLRRSPRKRAGAPAAPPAKKKGTAAAAKMAVFSMDSDSEGEAGAAAQEEEQALGWDDDALPAVALRTPEASAPMHATASPAQQQQRSSRQMHVEATAPQLLLWAPDGPLDTGDDVYWRTLCEWRGVRQGLMQWP</sequence>
<dbReference type="GeneID" id="37270223"/>
<feature type="region of interest" description="Disordered" evidence="1">
    <location>
        <begin position="151"/>
        <end position="186"/>
    </location>
</feature>
<organism evidence="2 3">
    <name type="scientific">Tilletiopsis washingtonensis</name>
    <dbReference type="NCBI Taxonomy" id="58919"/>
    <lineage>
        <taxon>Eukaryota</taxon>
        <taxon>Fungi</taxon>
        <taxon>Dikarya</taxon>
        <taxon>Basidiomycota</taxon>
        <taxon>Ustilaginomycotina</taxon>
        <taxon>Exobasidiomycetes</taxon>
        <taxon>Entylomatales</taxon>
        <taxon>Entylomatales incertae sedis</taxon>
        <taxon>Tilletiopsis</taxon>
    </lineage>
</organism>
<gene>
    <name evidence="2" type="ORF">FA09DRAFT_330642</name>
</gene>
<dbReference type="OrthoDB" id="73890at2759"/>
<protein>
    <submittedName>
        <fullName evidence="2">Uncharacterized protein</fullName>
    </submittedName>
</protein>
<dbReference type="GO" id="GO:0032299">
    <property type="term" value="C:ribonuclease H2 complex"/>
    <property type="evidence" value="ECO:0007669"/>
    <property type="project" value="InterPro"/>
</dbReference>
<dbReference type="PANTHER" id="PTHR47204:SF1">
    <property type="entry name" value="RIBONUCLEASE H2 SUBUNIT C"/>
    <property type="match status" value="1"/>
</dbReference>
<evidence type="ECO:0000256" key="1">
    <source>
        <dbReference type="SAM" id="MobiDB-lite"/>
    </source>
</evidence>
<dbReference type="RefSeq" id="XP_025597773.1">
    <property type="nucleotide sequence ID" value="XM_025742679.1"/>
</dbReference>
<dbReference type="AlphaFoldDB" id="A0A316Z8Y9"/>
<keyword evidence="3" id="KW-1185">Reference proteome</keyword>
<accession>A0A316Z8Y9</accession>
<dbReference type="GO" id="GO:0006401">
    <property type="term" value="P:RNA catabolic process"/>
    <property type="evidence" value="ECO:0007669"/>
    <property type="project" value="InterPro"/>
</dbReference>
<reference evidence="2 3" key="1">
    <citation type="journal article" date="2018" name="Mol. Biol. Evol.">
        <title>Broad Genomic Sampling Reveals a Smut Pathogenic Ancestry of the Fungal Clade Ustilaginomycotina.</title>
        <authorList>
            <person name="Kijpornyongpan T."/>
            <person name="Mondo S.J."/>
            <person name="Barry K."/>
            <person name="Sandor L."/>
            <person name="Lee J."/>
            <person name="Lipzen A."/>
            <person name="Pangilinan J."/>
            <person name="LaButti K."/>
            <person name="Hainaut M."/>
            <person name="Henrissat B."/>
            <person name="Grigoriev I.V."/>
            <person name="Spatafora J.W."/>
            <person name="Aime M.C."/>
        </authorList>
    </citation>
    <scope>NUCLEOTIDE SEQUENCE [LARGE SCALE GENOMIC DNA]</scope>
    <source>
        <strain evidence="2 3">MCA 4186</strain>
    </source>
</reference>